<reference evidence="3" key="1">
    <citation type="journal article" date="2015" name="MBio">
        <title>Genome-Resolved Metagenomic Analysis Reveals Roles for Candidate Phyla and Other Microbial Community Members in Biogeochemical Transformations in Oil Reservoirs.</title>
        <authorList>
            <person name="Hu P."/>
            <person name="Tom L."/>
            <person name="Singh A."/>
            <person name="Thomas B.C."/>
            <person name="Baker B.J."/>
            <person name="Piceno Y.M."/>
            <person name="Andersen G.L."/>
            <person name="Banfield J.F."/>
        </authorList>
    </citation>
    <scope>NUCLEOTIDE SEQUENCE [LARGE SCALE GENOMIC DNA]</scope>
</reference>
<name>A0A101IW84_9EURY</name>
<dbReference type="InterPro" id="IPR029063">
    <property type="entry name" value="SAM-dependent_MTases_sf"/>
</dbReference>
<dbReference type="SUPFAM" id="SSF53335">
    <property type="entry name" value="S-adenosyl-L-methionine-dependent methyltransferases"/>
    <property type="match status" value="1"/>
</dbReference>
<accession>A0A101IW84</accession>
<proteinExistence type="predicted"/>
<gene>
    <name evidence="2" type="ORF">XE10_0668</name>
</gene>
<sequence length="347" mass="37430">MHCPVCGHDCVTDARALLTELPGRFAPCPDCMGLVYDKQSPPPDIDTVEPCPSCGKRFIDEVFARIYRVMVAEGDLAGTEPLAAVGTPLVHPGSAMHRAPYLPPGSLVLLSRSVGERAAARLVAEVPEVRGVVRTGAATPGIKDTDAAPQVYTLLAGCDVRADIFHTRAGPIVVYKQQSALHIEFPRDRDPKILALEREIGRHRPRTFVDACSGAGTLGLAAIRAGVPHVIANDAWYAAAYWTAYNLQVNREFLGGPGVPGWAELFLSHRPQYIWGLAWVARRHLLPETAVSGGRSLRKATAACRIHCVPTEKPRPMRSAERYQSPGGGGDLLPRVPVQARKGADLP</sequence>
<feature type="region of interest" description="Disordered" evidence="1">
    <location>
        <begin position="315"/>
        <end position="347"/>
    </location>
</feature>
<dbReference type="Proteomes" id="UP000054598">
    <property type="component" value="Unassembled WGS sequence"/>
</dbReference>
<comment type="caution">
    <text evidence="2">The sequence shown here is derived from an EMBL/GenBank/DDBJ whole genome shotgun (WGS) entry which is preliminary data.</text>
</comment>
<protein>
    <recommendedName>
        <fullName evidence="4">Methyltransferase</fullName>
    </recommendedName>
</protein>
<evidence type="ECO:0008006" key="4">
    <source>
        <dbReference type="Google" id="ProtNLM"/>
    </source>
</evidence>
<evidence type="ECO:0000313" key="2">
    <source>
        <dbReference type="EMBL" id="KUL02500.1"/>
    </source>
</evidence>
<dbReference type="Gene3D" id="3.40.50.150">
    <property type="entry name" value="Vaccinia Virus protein VP39"/>
    <property type="match status" value="1"/>
</dbReference>
<evidence type="ECO:0000313" key="3">
    <source>
        <dbReference type="Proteomes" id="UP000054598"/>
    </source>
</evidence>
<dbReference type="EMBL" id="LGHE01000057">
    <property type="protein sequence ID" value="KUL02500.1"/>
    <property type="molecule type" value="Genomic_DNA"/>
</dbReference>
<evidence type="ECO:0000256" key="1">
    <source>
        <dbReference type="SAM" id="MobiDB-lite"/>
    </source>
</evidence>
<dbReference type="AlphaFoldDB" id="A0A101IW84"/>
<dbReference type="PATRIC" id="fig|2198.3.peg.496"/>
<organism evidence="2 3">
    <name type="scientific">Methanoculleus marisnigri</name>
    <dbReference type="NCBI Taxonomy" id="2198"/>
    <lineage>
        <taxon>Archaea</taxon>
        <taxon>Methanobacteriati</taxon>
        <taxon>Methanobacteriota</taxon>
        <taxon>Stenosarchaea group</taxon>
        <taxon>Methanomicrobia</taxon>
        <taxon>Methanomicrobiales</taxon>
        <taxon>Methanomicrobiaceae</taxon>
        <taxon>Methanoculleus</taxon>
    </lineage>
</organism>